<evidence type="ECO:0000313" key="3">
    <source>
        <dbReference type="Proteomes" id="UP000054166"/>
    </source>
</evidence>
<dbReference type="HOGENOM" id="CLU_019613_2_1_1"/>
<protein>
    <recommendedName>
        <fullName evidence="1">Prolyl 4-hydroxylase alpha subunit Fe(2+) 2OG dioxygenase domain-containing protein</fullName>
    </recommendedName>
</protein>
<gene>
    <name evidence="2" type="ORF">PILCRDRAFT_811978</name>
</gene>
<dbReference type="AlphaFoldDB" id="A0A0C3G1T2"/>
<organism evidence="2 3">
    <name type="scientific">Piloderma croceum (strain F 1598)</name>
    <dbReference type="NCBI Taxonomy" id="765440"/>
    <lineage>
        <taxon>Eukaryota</taxon>
        <taxon>Fungi</taxon>
        <taxon>Dikarya</taxon>
        <taxon>Basidiomycota</taxon>
        <taxon>Agaricomycotina</taxon>
        <taxon>Agaricomycetes</taxon>
        <taxon>Agaricomycetidae</taxon>
        <taxon>Atheliales</taxon>
        <taxon>Atheliaceae</taxon>
        <taxon>Piloderma</taxon>
    </lineage>
</organism>
<keyword evidence="3" id="KW-1185">Reference proteome</keyword>
<proteinExistence type="predicted"/>
<dbReference type="Proteomes" id="UP000054166">
    <property type="component" value="Unassembled WGS sequence"/>
</dbReference>
<reference evidence="3" key="2">
    <citation type="submission" date="2015-01" db="EMBL/GenBank/DDBJ databases">
        <title>Evolutionary Origins and Diversification of the Mycorrhizal Mutualists.</title>
        <authorList>
            <consortium name="DOE Joint Genome Institute"/>
            <consortium name="Mycorrhizal Genomics Consortium"/>
            <person name="Kohler A."/>
            <person name="Kuo A."/>
            <person name="Nagy L.G."/>
            <person name="Floudas D."/>
            <person name="Copeland A."/>
            <person name="Barry K.W."/>
            <person name="Cichocki N."/>
            <person name="Veneault-Fourrey C."/>
            <person name="LaButti K."/>
            <person name="Lindquist E.A."/>
            <person name="Lipzen A."/>
            <person name="Lundell T."/>
            <person name="Morin E."/>
            <person name="Murat C."/>
            <person name="Riley R."/>
            <person name="Ohm R."/>
            <person name="Sun H."/>
            <person name="Tunlid A."/>
            <person name="Henrissat B."/>
            <person name="Grigoriev I.V."/>
            <person name="Hibbett D.S."/>
            <person name="Martin F."/>
        </authorList>
    </citation>
    <scope>NUCLEOTIDE SEQUENCE [LARGE SCALE GENOMIC DNA]</scope>
    <source>
        <strain evidence="3">F 1598</strain>
    </source>
</reference>
<dbReference type="PANTHER" id="PTHR33099">
    <property type="entry name" value="FE2OG DIOXYGENASE DOMAIN-CONTAINING PROTEIN"/>
    <property type="match status" value="1"/>
</dbReference>
<dbReference type="OrthoDB" id="27483at2759"/>
<dbReference type="InterPro" id="IPR044862">
    <property type="entry name" value="Pro_4_hyd_alph_FE2OG_OXY"/>
</dbReference>
<evidence type="ECO:0000313" key="2">
    <source>
        <dbReference type="EMBL" id="KIM90260.1"/>
    </source>
</evidence>
<reference evidence="2 3" key="1">
    <citation type="submission" date="2014-04" db="EMBL/GenBank/DDBJ databases">
        <authorList>
            <consortium name="DOE Joint Genome Institute"/>
            <person name="Kuo A."/>
            <person name="Tarkka M."/>
            <person name="Buscot F."/>
            <person name="Kohler A."/>
            <person name="Nagy L.G."/>
            <person name="Floudas D."/>
            <person name="Copeland A."/>
            <person name="Barry K.W."/>
            <person name="Cichocki N."/>
            <person name="Veneault-Fourrey C."/>
            <person name="LaButti K."/>
            <person name="Lindquist E.A."/>
            <person name="Lipzen A."/>
            <person name="Lundell T."/>
            <person name="Morin E."/>
            <person name="Murat C."/>
            <person name="Sun H."/>
            <person name="Tunlid A."/>
            <person name="Henrissat B."/>
            <person name="Grigoriev I.V."/>
            <person name="Hibbett D.S."/>
            <person name="Martin F."/>
            <person name="Nordberg H.P."/>
            <person name="Cantor M.N."/>
            <person name="Hua S.X."/>
        </authorList>
    </citation>
    <scope>NUCLEOTIDE SEQUENCE [LARGE SCALE GENOMIC DNA]</scope>
    <source>
        <strain evidence="2 3">F 1598</strain>
    </source>
</reference>
<dbReference type="Gene3D" id="2.60.120.620">
    <property type="entry name" value="q2cbj1_9rhob like domain"/>
    <property type="match status" value="1"/>
</dbReference>
<accession>A0A0C3G1T2</accession>
<dbReference type="InParanoid" id="A0A0C3G1T2"/>
<feature type="domain" description="Prolyl 4-hydroxylase alpha subunit Fe(2+) 2OG dioxygenase" evidence="1">
    <location>
        <begin position="128"/>
        <end position="220"/>
    </location>
</feature>
<dbReference type="STRING" id="765440.A0A0C3G1T2"/>
<dbReference type="Pfam" id="PF13640">
    <property type="entry name" value="2OG-FeII_Oxy_3"/>
    <property type="match status" value="1"/>
</dbReference>
<name>A0A0C3G1T2_PILCF</name>
<sequence>MPASSIAASTKKALKDALTRPPYCSGTCPIPADDLVLYYGQNENARYIDFSKATGPQLELLSQACDPATFGVDTKDVLDESYRKAGKIDVANFATKFNIARTGLVELIRSELLEGEGARKGINVELYKLNVYGKDSFFKPHKDTPRGPDMFGSLVVVFPTTHEGGALILRHGKKEWTFDSAKEIFEQSQLSIGYIAFYSDVEHEVALVKSGFRVTLTYNLYFSHDANPSMVVPVNSAARANESAFKDALSDLLENETVLPNGGTLGFGLHHEYPVNLNTKLDDLVDRLKGSDAIIKRVCSQLSLNILLKVMYKGDSYSDITHIMTDRFADLSQADEVESVWQSLSYMYGGVAAYIAGTKRPEGVGYTYNRTPAEVKPVEIYWATPLTKVTSLKKEFIAYGNQAELSYLYGSVFIVALVGPPGHRTEL</sequence>
<evidence type="ECO:0000259" key="1">
    <source>
        <dbReference type="Pfam" id="PF13640"/>
    </source>
</evidence>
<dbReference type="EMBL" id="KN832973">
    <property type="protein sequence ID" value="KIM90260.1"/>
    <property type="molecule type" value="Genomic_DNA"/>
</dbReference>
<dbReference type="PANTHER" id="PTHR33099:SF14">
    <property type="entry name" value="PROLYL 4-HYDROXYLASE ALPHA SUBUNIT FE(2+) 2OG DIOXYGENASE DOMAIN-CONTAINING PROTEIN"/>
    <property type="match status" value="1"/>
</dbReference>